<protein>
    <submittedName>
        <fullName evidence="1">Uncharacterized protein</fullName>
    </submittedName>
</protein>
<dbReference type="EMBL" id="JBIAZM010000001">
    <property type="protein sequence ID" value="MFF5198240.1"/>
    <property type="molecule type" value="Genomic_DNA"/>
</dbReference>
<sequence length="198" mass="21816">MSVDLEATVARPISLAEVVTAARATLAELLGMTTTPELIIVTDRRYEQGRRVDSGRRLDAAELRATTIGDRIDRTPDGMPGAIHLEVDVAGFEDSVWLLVIDHEPETDTGPEAVFSPYRTCVGVVVALAMALAVTDLTGGQFTDDQIRLLRPGHSDPRQVVTATRLPPEPGDFAERCERYLRQFAHLRGWPRDVSMRP</sequence>
<comment type="caution">
    <text evidence="1">The sequence shown here is derived from an EMBL/GenBank/DDBJ whole genome shotgun (WGS) entry which is preliminary data.</text>
</comment>
<gene>
    <name evidence="1" type="ORF">ACFY3B_01365</name>
</gene>
<evidence type="ECO:0000313" key="1">
    <source>
        <dbReference type="EMBL" id="MFF5198240.1"/>
    </source>
</evidence>
<proteinExistence type="predicted"/>
<dbReference type="Proteomes" id="UP001602287">
    <property type="component" value="Unassembled WGS sequence"/>
</dbReference>
<keyword evidence="2" id="KW-1185">Reference proteome</keyword>
<accession>A0ABW6VL08</accession>
<organism evidence="1 2">
    <name type="scientific">Micromonospora parva</name>
    <dbReference type="NCBI Taxonomy" id="1464048"/>
    <lineage>
        <taxon>Bacteria</taxon>
        <taxon>Bacillati</taxon>
        <taxon>Actinomycetota</taxon>
        <taxon>Actinomycetes</taxon>
        <taxon>Micromonosporales</taxon>
        <taxon>Micromonosporaceae</taxon>
        <taxon>Micromonospora</taxon>
    </lineage>
</organism>
<reference evidence="1 2" key="1">
    <citation type="submission" date="2024-10" db="EMBL/GenBank/DDBJ databases">
        <title>The Natural Products Discovery Center: Release of the First 8490 Sequenced Strains for Exploring Actinobacteria Biosynthetic Diversity.</title>
        <authorList>
            <person name="Kalkreuter E."/>
            <person name="Kautsar S.A."/>
            <person name="Yang D."/>
            <person name="Bader C.D."/>
            <person name="Teijaro C.N."/>
            <person name="Fluegel L."/>
            <person name="Davis C.M."/>
            <person name="Simpson J.R."/>
            <person name="Lauterbach L."/>
            <person name="Steele A.D."/>
            <person name="Gui C."/>
            <person name="Meng S."/>
            <person name="Li G."/>
            <person name="Viehrig K."/>
            <person name="Ye F."/>
            <person name="Su P."/>
            <person name="Kiefer A.F."/>
            <person name="Nichols A."/>
            <person name="Cepeda A.J."/>
            <person name="Yan W."/>
            <person name="Fan B."/>
            <person name="Jiang Y."/>
            <person name="Adhikari A."/>
            <person name="Zheng C.-J."/>
            <person name="Schuster L."/>
            <person name="Cowan T.M."/>
            <person name="Smanski M.J."/>
            <person name="Chevrette M.G."/>
            <person name="De Carvalho L.P.S."/>
            <person name="Shen B."/>
        </authorList>
    </citation>
    <scope>NUCLEOTIDE SEQUENCE [LARGE SCALE GENOMIC DNA]</scope>
    <source>
        <strain evidence="1 2">NPDC000140</strain>
    </source>
</reference>
<name>A0ABW6VL08_9ACTN</name>
<dbReference type="RefSeq" id="WP_387217240.1">
    <property type="nucleotide sequence ID" value="NZ_JBIAZM010000001.1"/>
</dbReference>
<evidence type="ECO:0000313" key="2">
    <source>
        <dbReference type="Proteomes" id="UP001602287"/>
    </source>
</evidence>